<dbReference type="EMBL" id="OZ075130">
    <property type="protein sequence ID" value="CAL4974324.1"/>
    <property type="molecule type" value="Genomic_DNA"/>
</dbReference>
<comment type="similarity">
    <text evidence="1">Belongs to the disease resistance NB-LRR family.</text>
</comment>
<keyword evidence="3" id="KW-0677">Repeat</keyword>
<evidence type="ECO:0000313" key="7">
    <source>
        <dbReference type="EMBL" id="CAL4974324.1"/>
    </source>
</evidence>
<evidence type="ECO:0000256" key="1">
    <source>
        <dbReference type="ARBA" id="ARBA00008894"/>
    </source>
</evidence>
<dbReference type="Pfam" id="PF18052">
    <property type="entry name" value="Rx_N"/>
    <property type="match status" value="1"/>
</dbReference>
<dbReference type="PANTHER" id="PTHR33377:SF36">
    <property type="entry name" value="OS01G0720900 PROTEIN"/>
    <property type="match status" value="1"/>
</dbReference>
<dbReference type="Gene3D" id="1.20.5.4130">
    <property type="match status" value="1"/>
</dbReference>
<keyword evidence="5" id="KW-0611">Plant defense</keyword>
<dbReference type="GO" id="GO:0000166">
    <property type="term" value="F:nucleotide binding"/>
    <property type="evidence" value="ECO:0007669"/>
    <property type="project" value="UniProtKB-KW"/>
</dbReference>
<dbReference type="AlphaFoldDB" id="A0ABC9A7P1"/>
<evidence type="ECO:0000256" key="3">
    <source>
        <dbReference type="ARBA" id="ARBA00022737"/>
    </source>
</evidence>
<keyword evidence="4" id="KW-0547">Nucleotide-binding</keyword>
<evidence type="ECO:0000256" key="2">
    <source>
        <dbReference type="ARBA" id="ARBA00022614"/>
    </source>
</evidence>
<dbReference type="InterPro" id="IPR027417">
    <property type="entry name" value="P-loop_NTPase"/>
</dbReference>
<dbReference type="GO" id="GO:0006952">
    <property type="term" value="P:defense response"/>
    <property type="evidence" value="ECO:0007669"/>
    <property type="project" value="UniProtKB-KW"/>
</dbReference>
<keyword evidence="2" id="KW-0433">Leucine-rich repeat</keyword>
<dbReference type="Proteomes" id="UP001497457">
    <property type="component" value="Chromosome 20rd"/>
</dbReference>
<reference evidence="7 8" key="2">
    <citation type="submission" date="2024-10" db="EMBL/GenBank/DDBJ databases">
        <authorList>
            <person name="Ryan C."/>
        </authorList>
    </citation>
    <scope>NUCLEOTIDE SEQUENCE [LARGE SCALE GENOMIC DNA]</scope>
</reference>
<evidence type="ECO:0000256" key="4">
    <source>
        <dbReference type="ARBA" id="ARBA00022741"/>
    </source>
</evidence>
<organism evidence="7 8">
    <name type="scientific">Urochloa decumbens</name>
    <dbReference type="NCBI Taxonomy" id="240449"/>
    <lineage>
        <taxon>Eukaryota</taxon>
        <taxon>Viridiplantae</taxon>
        <taxon>Streptophyta</taxon>
        <taxon>Embryophyta</taxon>
        <taxon>Tracheophyta</taxon>
        <taxon>Spermatophyta</taxon>
        <taxon>Magnoliopsida</taxon>
        <taxon>Liliopsida</taxon>
        <taxon>Poales</taxon>
        <taxon>Poaceae</taxon>
        <taxon>PACMAD clade</taxon>
        <taxon>Panicoideae</taxon>
        <taxon>Panicodae</taxon>
        <taxon>Paniceae</taxon>
        <taxon>Melinidinae</taxon>
        <taxon>Urochloa</taxon>
    </lineage>
</organism>
<feature type="domain" description="Disease resistance N-terminal" evidence="6">
    <location>
        <begin position="8"/>
        <end position="97"/>
    </location>
</feature>
<proteinExistence type="inferred from homology"/>
<evidence type="ECO:0000256" key="5">
    <source>
        <dbReference type="ARBA" id="ARBA00022821"/>
    </source>
</evidence>
<dbReference type="PANTHER" id="PTHR33377">
    <property type="entry name" value="OS10G0134700 PROTEIN-RELATED"/>
    <property type="match status" value="1"/>
</dbReference>
<accession>A0ABC9A7P1</accession>
<dbReference type="InterPro" id="IPR041118">
    <property type="entry name" value="Rx_N"/>
</dbReference>
<sequence length="491" mass="55675">METFLSAVLSDLFSRSVSFVLDNYNRRRQKGAKENLQQLHCVLLRIQAIVEEAEGRHITNQSMLQQLQMLREAMYKGCYLLDTSTHQMQQQERSNDQVGGHLVSLSKFSPAKRVRLASRSMSIAFQGDGVEVQKMLGSLHSIIGDMAEFIVFLKSYPPLSREPYSKYLVLENCMFGRQAEMEKIISFLLQPEPPGAKSLQVLPIIGPPRVGKSTLVEHVCYDERVRSHFSTIILCSGDPTAPEGSGVVKKQTHGSHGRSLVVVELAEDLVLDERQCRSFFSSRSHMPPGSKFIVTSRSENILKLGSTGAIKLDVLSEEAYWYFFKVMAFGSTNPDDHPELASLAMEIAARVEGCFVAANTISEFFLRANMHRSFWNKILECLTNNVERNTQFFGEHPRILLEKNQIAYVWSLSHGPTRLKVLYYQTLSPMIDVPKITLHEVQTSAKGHGKLDVLVWKSRIPPYHSYIMKCEIEASQDMMAKKKHPRSYIQI</sequence>
<evidence type="ECO:0000313" key="8">
    <source>
        <dbReference type="Proteomes" id="UP001497457"/>
    </source>
</evidence>
<gene>
    <name evidence="7" type="ORF">URODEC1_LOCUS52460</name>
</gene>
<keyword evidence="8" id="KW-1185">Reference proteome</keyword>
<name>A0ABC9A7P1_9POAL</name>
<evidence type="ECO:0000259" key="6">
    <source>
        <dbReference type="Pfam" id="PF18052"/>
    </source>
</evidence>
<dbReference type="SUPFAM" id="SSF52540">
    <property type="entry name" value="P-loop containing nucleoside triphosphate hydrolases"/>
    <property type="match status" value="1"/>
</dbReference>
<dbReference type="Gene3D" id="3.40.50.300">
    <property type="entry name" value="P-loop containing nucleotide triphosphate hydrolases"/>
    <property type="match status" value="1"/>
</dbReference>
<reference evidence="8" key="1">
    <citation type="submission" date="2024-06" db="EMBL/GenBank/DDBJ databases">
        <authorList>
            <person name="Ryan C."/>
        </authorList>
    </citation>
    <scope>NUCLEOTIDE SEQUENCE [LARGE SCALE GENOMIC DNA]</scope>
</reference>
<protein>
    <recommendedName>
        <fullName evidence="6">Disease resistance N-terminal domain-containing protein</fullName>
    </recommendedName>
</protein>